<name>A0A6J7WVD7_9CAUD</name>
<accession>A0A6J7WVD7</accession>
<organism evidence="1">
    <name type="scientific">uncultured Caudovirales phage</name>
    <dbReference type="NCBI Taxonomy" id="2100421"/>
    <lineage>
        <taxon>Viruses</taxon>
        <taxon>Duplodnaviria</taxon>
        <taxon>Heunggongvirae</taxon>
        <taxon>Uroviricota</taxon>
        <taxon>Caudoviricetes</taxon>
        <taxon>Peduoviridae</taxon>
        <taxon>Maltschvirus</taxon>
        <taxon>Maltschvirus maltsch</taxon>
    </lineage>
</organism>
<sequence>MSIDQIEIVDGKASYASFRTPAYHQLGTVFQEEVTTSEMLKLANLDNWDVRLEDVALPEDYTSVKSNFMVVRNHPATGNGNVLSVVGERYKVLQNEELFAFGDNLLDGGRWEVAGSLKQGRVVFGALALERETVLDPDGVRDVVKNYLAISTSHDGSSAVQATVTPIRLTCMNTHSAVFRKGAKQSFKLRHTQSLDGRVAQAREALGLANTYIDEFEVMAKAMIEKQVTKDTFAKIVATAYPMPEKDTKGAMTKWENKIELLDEIYGGDTNGMIAGNAWGAYNALTERLDWYRSARSENKESILMGASGFDPVVNAEKNKLLSIVREVAGV</sequence>
<dbReference type="InterPro" id="IPR017686">
    <property type="entry name" value="Phg/plasmid-like_prot"/>
</dbReference>
<evidence type="ECO:0000313" key="1">
    <source>
        <dbReference type="EMBL" id="CAB5221700.1"/>
    </source>
</evidence>
<dbReference type="Pfam" id="PF06067">
    <property type="entry name" value="DUF932"/>
    <property type="match status" value="1"/>
</dbReference>
<dbReference type="EMBL" id="LR798295">
    <property type="protein sequence ID" value="CAB5221700.1"/>
    <property type="molecule type" value="Genomic_DNA"/>
</dbReference>
<protein>
    <submittedName>
        <fullName evidence="1">LGT_TIGR03299, phage/plasmid-like protein TIGR03299</fullName>
    </submittedName>
</protein>
<dbReference type="NCBIfam" id="TIGR03299">
    <property type="entry name" value="LGT_TIGR03299"/>
    <property type="match status" value="1"/>
</dbReference>
<dbReference type="InterPro" id="IPR026325">
    <property type="entry name" value="DUF932"/>
</dbReference>
<gene>
    <name evidence="1" type="ORF">UFOVP359_25</name>
</gene>
<reference evidence="1" key="1">
    <citation type="submission" date="2020-05" db="EMBL/GenBank/DDBJ databases">
        <authorList>
            <person name="Chiriac C."/>
            <person name="Salcher M."/>
            <person name="Ghai R."/>
            <person name="Kavagutti S V."/>
        </authorList>
    </citation>
    <scope>NUCLEOTIDE SEQUENCE</scope>
</reference>
<proteinExistence type="predicted"/>